<accession>A0AAV4M177</accession>
<dbReference type="Proteomes" id="UP001497744">
    <property type="component" value="Unassembled WGS sequence"/>
</dbReference>
<protein>
    <submittedName>
        <fullName evidence="1">Uncharacterized protein</fullName>
    </submittedName>
</protein>
<comment type="caution">
    <text evidence="1">The sequence shown here is derived from an EMBL/GenBank/DDBJ whole genome shotgun (WGS) entry which is preliminary data.</text>
</comment>
<proteinExistence type="predicted"/>
<sequence>MAQVLRQLLLRDGRLFPRRAPHVEGRASPVYAPREYDDITVDLRLVAPRPVVGHSHLDTRHTVPNRLCGVAHLLGPISQVVVLDVVGQRRVPPRRVPVAAEAQRHALHYCAFALCRASISHATPPTSIQSEDHVKIRRAVHHEVGVVKEVDQVDPNDLPYRIRKLYGTLRRYLPPERQLERRLTHLLAVPPRWALHQPPTIGTRLELPWLRHAPAAAFRPPNGTPNSAMTAGA</sequence>
<gene>
    <name evidence="1" type="ORF">BcabD6B2_52570</name>
</gene>
<evidence type="ECO:0000313" key="1">
    <source>
        <dbReference type="EMBL" id="GIX65822.1"/>
    </source>
</evidence>
<dbReference type="AlphaFoldDB" id="A0AAV4M177"/>
<keyword evidence="2" id="KW-1185">Reference proteome</keyword>
<dbReference type="RefSeq" id="XP_067717891.1">
    <property type="nucleotide sequence ID" value="XM_067861790.1"/>
</dbReference>
<name>A0AAV4M177_BABCB</name>
<dbReference type="EMBL" id="BPLF01000005">
    <property type="protein sequence ID" value="GIX65822.1"/>
    <property type="molecule type" value="Genomic_DNA"/>
</dbReference>
<dbReference type="GeneID" id="94197303"/>
<evidence type="ECO:0000313" key="2">
    <source>
        <dbReference type="Proteomes" id="UP001497744"/>
    </source>
</evidence>
<organism evidence="1 2">
    <name type="scientific">Babesia caballi</name>
    <dbReference type="NCBI Taxonomy" id="5871"/>
    <lineage>
        <taxon>Eukaryota</taxon>
        <taxon>Sar</taxon>
        <taxon>Alveolata</taxon>
        <taxon>Apicomplexa</taxon>
        <taxon>Aconoidasida</taxon>
        <taxon>Piroplasmida</taxon>
        <taxon>Babesiidae</taxon>
        <taxon>Babesia</taxon>
    </lineage>
</organism>
<reference evidence="1 2" key="1">
    <citation type="submission" date="2021-06" db="EMBL/GenBank/DDBJ databases">
        <title>Genome sequence of Babesia caballi.</title>
        <authorList>
            <person name="Yamagishi J."/>
            <person name="Kidaka T."/>
            <person name="Ochi A."/>
        </authorList>
    </citation>
    <scope>NUCLEOTIDE SEQUENCE [LARGE SCALE GENOMIC DNA]</scope>
    <source>
        <strain evidence="1">USDA-D6B2</strain>
    </source>
</reference>